<comment type="caution">
    <text evidence="5">The sequence shown here is derived from an EMBL/GenBank/DDBJ whole genome shotgun (WGS) entry which is preliminary data.</text>
</comment>
<reference evidence="5" key="1">
    <citation type="submission" date="2022-11" db="EMBL/GenBank/DDBJ databases">
        <authorList>
            <person name="Morgan W.R."/>
            <person name="Tartar A."/>
        </authorList>
    </citation>
    <scope>NUCLEOTIDE SEQUENCE</scope>
    <source>
        <strain evidence="5">ARSEF 373</strain>
    </source>
</reference>
<dbReference type="Proteomes" id="UP001146120">
    <property type="component" value="Unassembled WGS sequence"/>
</dbReference>
<evidence type="ECO:0000313" key="6">
    <source>
        <dbReference type="Proteomes" id="UP001146120"/>
    </source>
</evidence>
<proteinExistence type="predicted"/>
<dbReference type="SMART" id="SM00252">
    <property type="entry name" value="SH2"/>
    <property type="match status" value="1"/>
</dbReference>
<reference evidence="5" key="2">
    <citation type="journal article" date="2023" name="Microbiol Resour">
        <title>Decontamination and Annotation of the Draft Genome Sequence of the Oomycete Lagenidium giganteum ARSEF 373.</title>
        <authorList>
            <person name="Morgan W.R."/>
            <person name="Tartar A."/>
        </authorList>
    </citation>
    <scope>NUCLEOTIDE SEQUENCE</scope>
    <source>
        <strain evidence="5">ARSEF 373</strain>
    </source>
</reference>
<dbReference type="InterPro" id="IPR036860">
    <property type="entry name" value="SH2_dom_sf"/>
</dbReference>
<keyword evidence="1" id="KW-0727">SH2 domain</keyword>
<evidence type="ECO:0000256" key="3">
    <source>
        <dbReference type="SAM" id="MobiDB-lite"/>
    </source>
</evidence>
<dbReference type="Gene3D" id="1.25.40.10">
    <property type="entry name" value="Tetratricopeptide repeat domain"/>
    <property type="match status" value="1"/>
</dbReference>
<name>A0AAV2YPC3_9STRA</name>
<dbReference type="Pfam" id="PF13424">
    <property type="entry name" value="TPR_12"/>
    <property type="match status" value="1"/>
</dbReference>
<accession>A0AAV2YPC3</accession>
<dbReference type="PROSITE" id="PS50005">
    <property type="entry name" value="TPR"/>
    <property type="match status" value="1"/>
</dbReference>
<organism evidence="5 6">
    <name type="scientific">Lagenidium giganteum</name>
    <dbReference type="NCBI Taxonomy" id="4803"/>
    <lineage>
        <taxon>Eukaryota</taxon>
        <taxon>Sar</taxon>
        <taxon>Stramenopiles</taxon>
        <taxon>Oomycota</taxon>
        <taxon>Peronosporomycetes</taxon>
        <taxon>Pythiales</taxon>
        <taxon>Pythiaceae</taxon>
    </lineage>
</organism>
<gene>
    <name evidence="5" type="ORF">N0F65_009743</name>
</gene>
<evidence type="ECO:0000259" key="4">
    <source>
        <dbReference type="PROSITE" id="PS50001"/>
    </source>
</evidence>
<dbReference type="Pfam" id="PF00017">
    <property type="entry name" value="SH2"/>
    <property type="match status" value="1"/>
</dbReference>
<sequence>MRATTATLTAEAEQWWTQQFGVDADQVSYSTELLPALLKLCDGSLPTSQSPAELHVLVKYCIAHEAWTRDQVSRSNFVCFAARFGPLPTSLRKLVACFCVNGEFVSWFHGQLSRAEADRVLLGQSDGSFLVRFSESHPHKFTLSYVKIHAATASRAAKREMKNVLVENIGCDGFALVDPTRRMYASIMQFVQKNSSRLTHAVSSPLSRRCNQELAGLQITPSGAGASVGGGDSYSAFSSEALHGQSLLSPPNRRTNQPQHEADNYSAFAPTTVTPPRSERSMRTHAQEASRLLFDGTPAPRVPSPTSNQVQHAGADHTTADYTDFASLAKMGYNAKALTSSSSNQSDEYATFATLSSQQAETVKMEPIGVSLGATLGSYASFSGFDVGSQSPRAPAAVANGFDGADSGYGSFATLGASSAFQRLPGAAPSFVRSGSTASDAYGTFAMSPPRQRVVLSPSSKDAYGTFDDEAFSLAESSNDAYGTFVSSPRTRTPPPTVSDSGVSKLEMPPPASSFAARDESADSVKDASTETTALDELNAGMEHYKRKELDAALARFIRAEQLAEETNDQVVAARALGNLGTVYLDQQQPQLAVRCYQQCLDITRCNHDTKRERTILNNLVLALTACKDFTKALEFCQVQLDMTSNDINRQKIIARMSLLRELAARASRQQTLL</sequence>
<feature type="compositionally biased region" description="Basic and acidic residues" evidence="3">
    <location>
        <begin position="517"/>
        <end position="529"/>
    </location>
</feature>
<dbReference type="AlphaFoldDB" id="A0AAV2YPC3"/>
<protein>
    <recommendedName>
        <fullName evidence="4">SH2 domain-containing protein</fullName>
    </recommendedName>
</protein>
<feature type="region of interest" description="Disordered" evidence="3">
    <location>
        <begin position="484"/>
        <end position="530"/>
    </location>
</feature>
<dbReference type="PROSITE" id="PS50001">
    <property type="entry name" value="SH2"/>
    <property type="match status" value="1"/>
</dbReference>
<dbReference type="SMART" id="SM00028">
    <property type="entry name" value="TPR"/>
    <property type="match status" value="3"/>
</dbReference>
<evidence type="ECO:0000256" key="1">
    <source>
        <dbReference type="PROSITE-ProRule" id="PRU00191"/>
    </source>
</evidence>
<evidence type="ECO:0000256" key="2">
    <source>
        <dbReference type="PROSITE-ProRule" id="PRU00339"/>
    </source>
</evidence>
<keyword evidence="6" id="KW-1185">Reference proteome</keyword>
<dbReference type="InterPro" id="IPR011990">
    <property type="entry name" value="TPR-like_helical_dom_sf"/>
</dbReference>
<dbReference type="PRINTS" id="PR00401">
    <property type="entry name" value="SH2DOMAIN"/>
</dbReference>
<dbReference type="Gene3D" id="3.30.505.10">
    <property type="entry name" value="SH2 domain"/>
    <property type="match status" value="1"/>
</dbReference>
<dbReference type="InterPro" id="IPR019734">
    <property type="entry name" value="TPR_rpt"/>
</dbReference>
<dbReference type="SUPFAM" id="SSF55550">
    <property type="entry name" value="SH2 domain"/>
    <property type="match status" value="1"/>
</dbReference>
<feature type="repeat" description="TPR" evidence="2">
    <location>
        <begin position="574"/>
        <end position="607"/>
    </location>
</feature>
<dbReference type="EMBL" id="DAKRPA010000217">
    <property type="protein sequence ID" value="DAZ95112.1"/>
    <property type="molecule type" value="Genomic_DNA"/>
</dbReference>
<evidence type="ECO:0000313" key="5">
    <source>
        <dbReference type="EMBL" id="DAZ95112.1"/>
    </source>
</evidence>
<keyword evidence="2" id="KW-0802">TPR repeat</keyword>
<dbReference type="InterPro" id="IPR000980">
    <property type="entry name" value="SH2"/>
</dbReference>
<dbReference type="CDD" id="cd00173">
    <property type="entry name" value="SH2"/>
    <property type="match status" value="1"/>
</dbReference>
<feature type="domain" description="SH2" evidence="4">
    <location>
        <begin position="107"/>
        <end position="192"/>
    </location>
</feature>
<dbReference type="SUPFAM" id="SSF48452">
    <property type="entry name" value="TPR-like"/>
    <property type="match status" value="1"/>
</dbReference>